<dbReference type="PANTHER" id="PTHR37298">
    <property type="entry name" value="UPF0111 PROTEIN YKAA"/>
    <property type="match status" value="1"/>
</dbReference>
<accession>A0A444B2V6</accession>
<keyword evidence="4" id="KW-1185">Reference proteome</keyword>
<dbReference type="OrthoDB" id="9797568at2"/>
<evidence type="ECO:0000256" key="1">
    <source>
        <dbReference type="ARBA" id="ARBA00008591"/>
    </source>
</evidence>
<dbReference type="Pfam" id="PF01865">
    <property type="entry name" value="PhoU_div"/>
    <property type="match status" value="1"/>
</dbReference>
<dbReference type="Proteomes" id="UP000288711">
    <property type="component" value="Unassembled WGS sequence"/>
</dbReference>
<sequence>MTRGWPSGPRVGATLLPPLNRSLTPVGILRPSSRDDAFFQLLADSARQSVLAAETLTQMLAAEPAEREALLPRLKDIEHDADEVTHAVIHKVNSSFVTPFDHGDIVELAAALDDCTDSLESVGQMVVLYRMDGLMPEVTGQMEVIVRMAELTAASMPRLATMKALPEYWVEINRLENEGDVIHRTLLRDLFGGAVTDPVEIIKHKDIIERLEQAADAFERVAHRVETIAIKES</sequence>
<dbReference type="EMBL" id="PIPF01000010">
    <property type="protein sequence ID" value="RWU82724.1"/>
    <property type="molecule type" value="Genomic_DNA"/>
</dbReference>
<dbReference type="InterPro" id="IPR052912">
    <property type="entry name" value="UPF0111_domain"/>
</dbReference>
<gene>
    <name evidence="3" type="ORF">CWN80_11270</name>
</gene>
<feature type="coiled-coil region" evidence="2">
    <location>
        <begin position="201"/>
        <end position="228"/>
    </location>
</feature>
<reference evidence="3 4" key="1">
    <citation type="journal article" date="2009" name="Int. J. Syst. Evol. Microbiol.">
        <title>Janibacter hoylei sp. nov., Bacillus isronensis sp. nov. and Bacillus aryabhattai sp. nov., isolated from cryotubes used for collecting air from the upper atmosphere.</title>
        <authorList>
            <person name="Shivaji S."/>
            <person name="Chaturvedi P."/>
            <person name="Begum Z."/>
            <person name="Pindi P.K."/>
            <person name="Manorama R."/>
            <person name="Padmanaban D.A."/>
            <person name="Shouche Y.S."/>
            <person name="Pawar S."/>
            <person name="Vaishampayan P."/>
            <person name="Dutt C.B."/>
            <person name="Datta G.N."/>
            <person name="Manchanda R.K."/>
            <person name="Rao U.R."/>
            <person name="Bhargava P.M."/>
            <person name="Narlikar J.V."/>
        </authorList>
    </citation>
    <scope>NUCLEOTIDE SEQUENCE [LARGE SCALE GENOMIC DNA]</scope>
    <source>
        <strain evidence="3 4">PVAS-1</strain>
    </source>
</reference>
<dbReference type="InterPro" id="IPR018445">
    <property type="entry name" value="Put_Phosphate_transp_reg"/>
</dbReference>
<evidence type="ECO:0000256" key="2">
    <source>
        <dbReference type="SAM" id="Coils"/>
    </source>
</evidence>
<organism evidence="3 4">
    <name type="scientific">Janibacter hoylei PVAS-1</name>
    <dbReference type="NCBI Taxonomy" id="1210046"/>
    <lineage>
        <taxon>Bacteria</taxon>
        <taxon>Bacillati</taxon>
        <taxon>Actinomycetota</taxon>
        <taxon>Actinomycetes</taxon>
        <taxon>Micrococcales</taxon>
        <taxon>Intrasporangiaceae</taxon>
        <taxon>Janibacter</taxon>
    </lineage>
</organism>
<evidence type="ECO:0000313" key="4">
    <source>
        <dbReference type="Proteomes" id="UP000288711"/>
    </source>
</evidence>
<keyword evidence="2" id="KW-0175">Coiled coil</keyword>
<comment type="similarity">
    <text evidence="1">Belongs to the UPF0111 family.</text>
</comment>
<protein>
    <submittedName>
        <fullName evidence="3">DUF47 domain-containing protein</fullName>
    </submittedName>
</protein>
<dbReference type="PANTHER" id="PTHR37298:SF1">
    <property type="entry name" value="UPF0111 PROTEIN YKAA"/>
    <property type="match status" value="1"/>
</dbReference>
<dbReference type="Gene3D" id="1.20.58.220">
    <property type="entry name" value="Phosphate transport system protein phou homolog 2, domain 2"/>
    <property type="match status" value="1"/>
</dbReference>
<proteinExistence type="inferred from homology"/>
<name>A0A444B2V6_9MICO</name>
<dbReference type="AlphaFoldDB" id="A0A444B2V6"/>
<dbReference type="InterPro" id="IPR038078">
    <property type="entry name" value="PhoU-like_sf"/>
</dbReference>
<evidence type="ECO:0000313" key="3">
    <source>
        <dbReference type="EMBL" id="RWU82724.1"/>
    </source>
</evidence>
<comment type="caution">
    <text evidence="3">The sequence shown here is derived from an EMBL/GenBank/DDBJ whole genome shotgun (WGS) entry which is preliminary data.</text>
</comment>